<protein>
    <recommendedName>
        <fullName evidence="4">Peptidase aspartic putative domain-containing protein</fullName>
    </recommendedName>
</protein>
<accession>A0A4Y2NX41</accession>
<dbReference type="PANTHER" id="PTHR47331">
    <property type="entry name" value="PHD-TYPE DOMAIN-CONTAINING PROTEIN"/>
    <property type="match status" value="1"/>
</dbReference>
<keyword evidence="3" id="KW-1185">Reference proteome</keyword>
<comment type="caution">
    <text evidence="2">The sequence shown here is derived from an EMBL/GenBank/DDBJ whole genome shotgun (WGS) entry which is preliminary data.</text>
</comment>
<name>A0A4Y2NX41_ARAVE</name>
<evidence type="ECO:0008006" key="4">
    <source>
        <dbReference type="Google" id="ProtNLM"/>
    </source>
</evidence>
<evidence type="ECO:0000256" key="1">
    <source>
        <dbReference type="SAM" id="MobiDB-lite"/>
    </source>
</evidence>
<dbReference type="EMBL" id="BGPR01010095">
    <property type="protein sequence ID" value="GBN44195.1"/>
    <property type="molecule type" value="Genomic_DNA"/>
</dbReference>
<evidence type="ECO:0000313" key="2">
    <source>
        <dbReference type="EMBL" id="GBN44195.1"/>
    </source>
</evidence>
<proteinExistence type="predicted"/>
<gene>
    <name evidence="2" type="ORF">AVEN_148419_1</name>
</gene>
<reference evidence="2 3" key="1">
    <citation type="journal article" date="2019" name="Sci. Rep.">
        <title>Orb-weaving spider Araneus ventricosus genome elucidates the spidroin gene catalogue.</title>
        <authorList>
            <person name="Kono N."/>
            <person name="Nakamura H."/>
            <person name="Ohtoshi R."/>
            <person name="Moran D.A.P."/>
            <person name="Shinohara A."/>
            <person name="Yoshida Y."/>
            <person name="Fujiwara M."/>
            <person name="Mori M."/>
            <person name="Tomita M."/>
            <person name="Arakawa K."/>
        </authorList>
    </citation>
    <scope>NUCLEOTIDE SEQUENCE [LARGE SCALE GENOMIC DNA]</scope>
</reference>
<dbReference type="Proteomes" id="UP000499080">
    <property type="component" value="Unassembled WGS sequence"/>
</dbReference>
<organism evidence="2 3">
    <name type="scientific">Araneus ventricosus</name>
    <name type="common">Orbweaver spider</name>
    <name type="synonym">Epeira ventricosa</name>
    <dbReference type="NCBI Taxonomy" id="182803"/>
    <lineage>
        <taxon>Eukaryota</taxon>
        <taxon>Metazoa</taxon>
        <taxon>Ecdysozoa</taxon>
        <taxon>Arthropoda</taxon>
        <taxon>Chelicerata</taxon>
        <taxon>Arachnida</taxon>
        <taxon>Araneae</taxon>
        <taxon>Araneomorphae</taxon>
        <taxon>Entelegynae</taxon>
        <taxon>Araneoidea</taxon>
        <taxon>Araneidae</taxon>
        <taxon>Araneus</taxon>
    </lineage>
</organism>
<feature type="region of interest" description="Disordered" evidence="1">
    <location>
        <begin position="1"/>
        <end position="30"/>
    </location>
</feature>
<evidence type="ECO:0000313" key="3">
    <source>
        <dbReference type="Proteomes" id="UP000499080"/>
    </source>
</evidence>
<dbReference type="InterPro" id="IPR008042">
    <property type="entry name" value="Retrotrans_Pao"/>
</dbReference>
<dbReference type="AlphaFoldDB" id="A0A4Y2NX41"/>
<sequence>MSNKSGQKGQLRCGFSRASSKRESMHSSSTVSNELSKKGIILSDIANDDCEIGLLLGADVAGMLFLEGSVKLDSGLFLLKTCLGFVLTGKQGVSEKCNEKCDTVLNVISLFVKDSSINELWSLENIGIFYPIQKLNENNEHLKVIEEFENSMKILPDGRYQLCLPFKSDAIEFPSSKELTWKRHKKMCERAQRNGLLDDCKAVFKEWEELKRIEKIDCENETSLFLPHRPVVKTDSITTKIRPVFDASPRETGKNSLNDLLYKDNIVKPFLKWWGEVAKLSDIEIPRHLEINDTTQIHVCVDTCKEAHATCTFLRTDTSQGVKVVLVKAKSRVAPLKQATIPRLELMACCIGARLAHSVQQALNITEMETIFWSDSMVALYWLREKGGWSVFESNRIKEIKTLFPNGEWSHVPGKINPADLISRGCSPCHLVEPHWWEGPLWLVESPDNWPVTELINYATSDISSERKKVRLCNLNLSEEKCTVVC</sequence>
<dbReference type="Pfam" id="PF05380">
    <property type="entry name" value="Peptidase_A17"/>
    <property type="match status" value="1"/>
</dbReference>